<accession>A0A1I2MN44</accession>
<keyword evidence="1" id="KW-0472">Membrane</keyword>
<evidence type="ECO:0000313" key="4">
    <source>
        <dbReference type="Proteomes" id="UP000198897"/>
    </source>
</evidence>
<keyword evidence="4" id="KW-1185">Reference proteome</keyword>
<evidence type="ECO:0000313" key="3">
    <source>
        <dbReference type="EMBL" id="SFF90927.1"/>
    </source>
</evidence>
<keyword evidence="1" id="KW-0812">Transmembrane</keyword>
<organism evidence="3 4">
    <name type="scientific">Halobacillus alkaliphilus</name>
    <dbReference type="NCBI Taxonomy" id="396056"/>
    <lineage>
        <taxon>Bacteria</taxon>
        <taxon>Bacillati</taxon>
        <taxon>Bacillota</taxon>
        <taxon>Bacilli</taxon>
        <taxon>Bacillales</taxon>
        <taxon>Bacillaceae</taxon>
        <taxon>Halobacillus</taxon>
    </lineage>
</organism>
<evidence type="ECO:0000256" key="1">
    <source>
        <dbReference type="SAM" id="Phobius"/>
    </source>
</evidence>
<keyword evidence="1" id="KW-1133">Transmembrane helix</keyword>
<dbReference type="EMBL" id="FOOG01000013">
    <property type="protein sequence ID" value="SFF90927.1"/>
    <property type="molecule type" value="Genomic_DNA"/>
</dbReference>
<feature type="transmembrane region" description="Helical" evidence="1">
    <location>
        <begin position="15"/>
        <end position="32"/>
    </location>
</feature>
<dbReference type="InterPro" id="IPR002881">
    <property type="entry name" value="DUF58"/>
</dbReference>
<dbReference type="Proteomes" id="UP000198897">
    <property type="component" value="Unassembled WGS sequence"/>
</dbReference>
<dbReference type="OrthoDB" id="9789943at2"/>
<evidence type="ECO:0000259" key="2">
    <source>
        <dbReference type="Pfam" id="PF01882"/>
    </source>
</evidence>
<reference evidence="4" key="1">
    <citation type="submission" date="2016-10" db="EMBL/GenBank/DDBJ databases">
        <authorList>
            <person name="Varghese N."/>
            <person name="Submissions S."/>
        </authorList>
    </citation>
    <scope>NUCLEOTIDE SEQUENCE [LARGE SCALE GENOMIC DNA]</scope>
    <source>
        <strain evidence="4">FP5</strain>
    </source>
</reference>
<dbReference type="Pfam" id="PF01882">
    <property type="entry name" value="DUF58"/>
    <property type="match status" value="1"/>
</dbReference>
<dbReference type="PANTHER" id="PTHR34351:SF2">
    <property type="entry name" value="DUF58 DOMAIN-CONTAINING PROTEIN"/>
    <property type="match status" value="1"/>
</dbReference>
<gene>
    <name evidence="3" type="ORF">SAMN05216353_11349</name>
</gene>
<dbReference type="PANTHER" id="PTHR34351">
    <property type="entry name" value="SLR1927 PROTEIN-RELATED"/>
    <property type="match status" value="1"/>
</dbReference>
<dbReference type="AlphaFoldDB" id="A0A1I2MN44"/>
<protein>
    <submittedName>
        <fullName evidence="3">Uncharacterized conserved protein, DUF58 family, contains vWF domain</fullName>
    </submittedName>
</protein>
<feature type="domain" description="DUF58" evidence="2">
    <location>
        <begin position="218"/>
        <end position="391"/>
    </location>
</feature>
<feature type="transmembrane region" description="Helical" evidence="1">
    <location>
        <begin position="38"/>
        <end position="55"/>
    </location>
</feature>
<sequence length="404" mass="47101">MKQWKKDLGYENRKYYDFLLAMILLTGVLSLFLDKSMLLIPTSLLVVIALASKWYDGYSGSSLKLFNYRTSIRLFPGENTSLRFRFRNNSKAPVLNGRLSFKSNSNIKADDSFTRESTKGYQYSLPFSLMSEGEKEVRLPIKAVKRGVTKITDIQYRFPHLIKFTSISMDFLPLYETEIVIYPIQKPVYGMEEVFQIAPGEERASFSPFEDLLTPVGTRDYVSSDPFHRIHWKASAKTGTLQTKVYERQVDISWTIVVNVTQQTRLGNEHISRNLENLLSHASYLCHFATQNNYDFELLINMRRPHDRPFFFQPEGSGNQHLKDSLELLARIQVNQSFMPMEELMHRLHHELYKKKTIIIVGDIPEHTYQYIREWSRKGLKVFQIQLEDGQAILVPFSYRGAYV</sequence>
<dbReference type="RefSeq" id="WP_089751780.1">
    <property type="nucleotide sequence ID" value="NZ_FOOG01000013.1"/>
</dbReference>
<name>A0A1I2MN44_9BACI</name>
<proteinExistence type="predicted"/>